<feature type="compositionally biased region" description="Basic and acidic residues" evidence="1">
    <location>
        <begin position="96"/>
        <end position="107"/>
    </location>
</feature>
<evidence type="ECO:0000259" key="2">
    <source>
        <dbReference type="PROSITE" id="PS51657"/>
    </source>
</evidence>
<organism evidence="3">
    <name type="scientific">Potato mop-top virus</name>
    <dbReference type="NCBI Taxonomy" id="37128"/>
    <lineage>
        <taxon>Viruses</taxon>
        <taxon>Riboviria</taxon>
        <taxon>Orthornavirae</taxon>
        <taxon>Kitrinoviricota</taxon>
        <taxon>Alsuviricetes</taxon>
        <taxon>Martellivirales</taxon>
        <taxon>Virgaviridae</taxon>
        <taxon>Pomovirus</taxon>
        <taxon>Pomovirus solani</taxon>
    </lineage>
</organism>
<dbReference type="PROSITE" id="PS51657">
    <property type="entry name" value="PSRV_HELICASE"/>
    <property type="match status" value="1"/>
</dbReference>
<accession>A0A0F6SD12</accession>
<dbReference type="GO" id="GO:0005524">
    <property type="term" value="F:ATP binding"/>
    <property type="evidence" value="ECO:0007669"/>
    <property type="project" value="InterPro"/>
</dbReference>
<reference evidence="3" key="2">
    <citation type="submission" date="2015-01" db="EMBL/GenBank/DDBJ databases">
        <authorList>
            <person name="Ramesh S.V."/>
            <person name="Raikhy G."/>
            <person name="Brown C.R."/>
            <person name="Whitworth J.L."/>
            <person name="Pappu H.R."/>
        </authorList>
    </citation>
    <scope>NUCLEOTIDE SEQUENCE</scope>
    <source>
        <strain evidence="3">WA-Washington</strain>
    </source>
</reference>
<dbReference type="InterPro" id="IPR027351">
    <property type="entry name" value="(+)RNA_virus_helicase_core_dom"/>
</dbReference>
<sequence length="463" mass="51213">MESGFNGSRPHRVKKDLPDRVNPVNTQGSSGTTGNAFRANNNKKTQNWKPRSGPGNRNEGDQTKNIKSDLQQPSEVYPEEQVRPESSTGESVKQQSEPHRVLEDKKQSGKTAGSSVRIPEEGGGGLGSANYLGKRQLDFVAKLCVESGFKSTGKPLKRYPAEFFKSSGLLEKFDKYLSSRLDKGCNLSQRESEVVLKNLRSKRAEQSFLAGAVTGVPGSGKTTLLRKVQCEGGFNSIVILGNPRSKTEFSNLPSCYTAKEILLLGIAIKCEVLLIDEYTLLTSGEILLLQKITNSRIVILFGDRAQGSSNTLCSPEWLQVPVIFQSLTSRRFGKATANLCRRQGFDFEGGEHEDKVVESPYEGSSPATDINIVFSESTREDLLECGIESTLVSDVQGKEYNTVTLFIPDEDREYLTNAHLRSVAFSRHKFVPEIRCNPELFMQLINGELASKQQPQTDRYGPE</sequence>
<feature type="domain" description="(+)RNA virus helicase C-terminal" evidence="2">
    <location>
        <begin position="185"/>
        <end position="463"/>
    </location>
</feature>
<feature type="compositionally biased region" description="Polar residues" evidence="1">
    <location>
        <begin position="84"/>
        <end position="95"/>
    </location>
</feature>
<dbReference type="Gene3D" id="3.40.50.300">
    <property type="entry name" value="P-loop containing nucleotide triphosphate hydrolases"/>
    <property type="match status" value="1"/>
</dbReference>
<reference evidence="3" key="1">
    <citation type="journal article" date="2014" name="Arch. Virol.">
        <title>Complete genomic characterization of a potato mop-top virus isolate from the United States.</title>
        <authorList>
            <person name="Ramesh S.V."/>
            <person name="Raikhy G."/>
            <person name="Brown C.R."/>
            <person name="Whitworth J.L."/>
            <person name="Pappu H.R."/>
        </authorList>
    </citation>
    <scope>NUCLEOTIDE SEQUENCE</scope>
    <source>
        <strain evidence="3">WA-Washington</strain>
    </source>
</reference>
<dbReference type="Pfam" id="PF01443">
    <property type="entry name" value="Viral_helicase1"/>
    <property type="match status" value="1"/>
</dbReference>
<protein>
    <submittedName>
        <fullName evidence="3">Triple-gene-block protein 1</fullName>
    </submittedName>
</protein>
<evidence type="ECO:0000313" key="3">
    <source>
        <dbReference type="EMBL" id="AKF02579.1"/>
    </source>
</evidence>
<gene>
    <name evidence="3" type="primary">tgbp1</name>
</gene>
<dbReference type="InterPro" id="IPR027417">
    <property type="entry name" value="P-loop_NTPase"/>
</dbReference>
<dbReference type="SUPFAM" id="SSF52540">
    <property type="entry name" value="P-loop containing nucleoside triphosphate hydrolases"/>
    <property type="match status" value="1"/>
</dbReference>
<dbReference type="EMBL" id="KP420028">
    <property type="protein sequence ID" value="AKF02579.1"/>
    <property type="molecule type" value="Genomic_RNA"/>
</dbReference>
<proteinExistence type="predicted"/>
<feature type="region of interest" description="Disordered" evidence="1">
    <location>
        <begin position="1"/>
        <end position="125"/>
    </location>
</feature>
<feature type="compositionally biased region" description="Basic and acidic residues" evidence="1">
    <location>
        <begin position="58"/>
        <end position="67"/>
    </location>
</feature>
<evidence type="ECO:0000256" key="1">
    <source>
        <dbReference type="SAM" id="MobiDB-lite"/>
    </source>
</evidence>
<name>A0A0F6SD12_9VIRU</name>
<feature type="compositionally biased region" description="Polar residues" evidence="1">
    <location>
        <begin position="23"/>
        <end position="49"/>
    </location>
</feature>